<reference evidence="3" key="1">
    <citation type="journal article" date="2017" name="Genome Biol.">
        <title>Comparative genomics reveals high biological diversity and specific adaptations in the industrially and medically important fungal genus Aspergillus.</title>
        <authorList>
            <person name="de Vries R.P."/>
            <person name="Riley R."/>
            <person name="Wiebenga A."/>
            <person name="Aguilar-Osorio G."/>
            <person name="Amillis S."/>
            <person name="Uchima C.A."/>
            <person name="Anderluh G."/>
            <person name="Asadollahi M."/>
            <person name="Askin M."/>
            <person name="Barry K."/>
            <person name="Battaglia E."/>
            <person name="Bayram O."/>
            <person name="Benocci T."/>
            <person name="Braus-Stromeyer S.A."/>
            <person name="Caldana C."/>
            <person name="Canovas D."/>
            <person name="Cerqueira G.C."/>
            <person name="Chen F."/>
            <person name="Chen W."/>
            <person name="Choi C."/>
            <person name="Clum A."/>
            <person name="Dos Santos R.A."/>
            <person name="Damasio A.R."/>
            <person name="Diallinas G."/>
            <person name="Emri T."/>
            <person name="Fekete E."/>
            <person name="Flipphi M."/>
            <person name="Freyberg S."/>
            <person name="Gallo A."/>
            <person name="Gournas C."/>
            <person name="Habgood R."/>
            <person name="Hainaut M."/>
            <person name="Harispe M.L."/>
            <person name="Henrissat B."/>
            <person name="Hilden K.S."/>
            <person name="Hope R."/>
            <person name="Hossain A."/>
            <person name="Karabika E."/>
            <person name="Karaffa L."/>
            <person name="Karanyi Z."/>
            <person name="Krasevec N."/>
            <person name="Kuo A."/>
            <person name="Kusch H."/>
            <person name="LaButti K."/>
            <person name="Lagendijk E.L."/>
            <person name="Lapidus A."/>
            <person name="Levasseur A."/>
            <person name="Lindquist E."/>
            <person name="Lipzen A."/>
            <person name="Logrieco A.F."/>
            <person name="MacCabe A."/>
            <person name="Maekelae M.R."/>
            <person name="Malavazi I."/>
            <person name="Melin P."/>
            <person name="Meyer V."/>
            <person name="Mielnichuk N."/>
            <person name="Miskei M."/>
            <person name="Molnar A.P."/>
            <person name="Mule G."/>
            <person name="Ngan C.Y."/>
            <person name="Orejas M."/>
            <person name="Orosz E."/>
            <person name="Ouedraogo J.P."/>
            <person name="Overkamp K.M."/>
            <person name="Park H.-S."/>
            <person name="Perrone G."/>
            <person name="Piumi F."/>
            <person name="Punt P.J."/>
            <person name="Ram A.F."/>
            <person name="Ramon A."/>
            <person name="Rauscher S."/>
            <person name="Record E."/>
            <person name="Riano-Pachon D.M."/>
            <person name="Robert V."/>
            <person name="Roehrig J."/>
            <person name="Ruller R."/>
            <person name="Salamov A."/>
            <person name="Salih N.S."/>
            <person name="Samson R.A."/>
            <person name="Sandor E."/>
            <person name="Sanguinetti M."/>
            <person name="Schuetze T."/>
            <person name="Sepcic K."/>
            <person name="Shelest E."/>
            <person name="Sherlock G."/>
            <person name="Sophianopoulou V."/>
            <person name="Squina F.M."/>
            <person name="Sun H."/>
            <person name="Susca A."/>
            <person name="Todd R.B."/>
            <person name="Tsang A."/>
            <person name="Unkles S.E."/>
            <person name="van de Wiele N."/>
            <person name="van Rossen-Uffink D."/>
            <person name="Oliveira J.V."/>
            <person name="Vesth T.C."/>
            <person name="Visser J."/>
            <person name="Yu J.-H."/>
            <person name="Zhou M."/>
            <person name="Andersen M.R."/>
            <person name="Archer D.B."/>
            <person name="Baker S.E."/>
            <person name="Benoit I."/>
            <person name="Brakhage A.A."/>
            <person name="Braus G.H."/>
            <person name="Fischer R."/>
            <person name="Frisvad J.C."/>
            <person name="Goldman G.H."/>
            <person name="Houbraken J."/>
            <person name="Oakley B."/>
            <person name="Pocsi I."/>
            <person name="Scazzocchio C."/>
            <person name="Seiboth B."/>
            <person name="vanKuyk P.A."/>
            <person name="Wortman J."/>
            <person name="Dyer P.S."/>
            <person name="Grigoriev I.V."/>
        </authorList>
    </citation>
    <scope>NUCLEOTIDE SEQUENCE [LARGE SCALE GENOMIC DNA]</scope>
    <source>
        <strain evidence="3">DTO 134E9</strain>
    </source>
</reference>
<proteinExistence type="predicted"/>
<sequence>MGVSSRTTFFVLFLAALLAFVNERYYAIRVIINNQPDRLPSVKAFSDYKIKLQDQVRNCEDAVIDESRGIAILSCDPGRDKWNTVMGTFVDSTIPGSLWVYKYSDFDSQEEHAHRLRVDGFNETQLNGFHPLGMEYWPETSTVYVSNHAKSGPKVEIFKLNEDETGFSLQHQRTLSHPLIHAPNSLVAVSDDELYMTNDHKWKIGEHPKKSMFETYLAYPGGSIVYINLKTNTYKELANIPFANGVTALNKTHLAVASTAQPSVIIFKIDPESISLTETAKLRPAFMVDNLSTDSNGHLLMAGHPDLKLLKNVAKTNQFYDLDGTGEGKPEAERPRAPSWVAEWDGNAGGVIRDIYVGTEYGTGCTAARDVGRGLGIVSGLYEKGIFVWKE</sequence>
<dbReference type="Gene3D" id="2.120.10.30">
    <property type="entry name" value="TolB, C-terminal domain"/>
    <property type="match status" value="1"/>
</dbReference>
<evidence type="ECO:0000313" key="2">
    <source>
        <dbReference type="EMBL" id="OJJ33511.1"/>
    </source>
</evidence>
<dbReference type="OrthoDB" id="5307922at2759"/>
<dbReference type="VEuPathDB" id="FungiDB:ASPWEDRAFT_174914"/>
<keyword evidence="3" id="KW-1185">Reference proteome</keyword>
<dbReference type="InterPro" id="IPR051288">
    <property type="entry name" value="Serum_paraoxonase/arylesterase"/>
</dbReference>
<protein>
    <recommendedName>
        <fullName evidence="4">SMP-30/Gluconolactonase/LRE-like region domain-containing protein</fullName>
    </recommendedName>
</protein>
<feature type="signal peptide" evidence="1">
    <location>
        <begin position="1"/>
        <end position="23"/>
    </location>
</feature>
<organism evidence="2 3">
    <name type="scientific">Aspergillus wentii DTO 134E9</name>
    <dbReference type="NCBI Taxonomy" id="1073089"/>
    <lineage>
        <taxon>Eukaryota</taxon>
        <taxon>Fungi</taxon>
        <taxon>Dikarya</taxon>
        <taxon>Ascomycota</taxon>
        <taxon>Pezizomycotina</taxon>
        <taxon>Eurotiomycetes</taxon>
        <taxon>Eurotiomycetidae</taxon>
        <taxon>Eurotiales</taxon>
        <taxon>Aspergillaceae</taxon>
        <taxon>Aspergillus</taxon>
        <taxon>Aspergillus subgen. Cremei</taxon>
    </lineage>
</organism>
<dbReference type="InterPro" id="IPR011042">
    <property type="entry name" value="6-blade_b-propeller_TolB-like"/>
</dbReference>
<keyword evidence="1" id="KW-0732">Signal</keyword>
<evidence type="ECO:0000256" key="1">
    <source>
        <dbReference type="SAM" id="SignalP"/>
    </source>
</evidence>
<dbReference type="Proteomes" id="UP000184383">
    <property type="component" value="Unassembled WGS sequence"/>
</dbReference>
<dbReference type="RefSeq" id="XP_040687188.1">
    <property type="nucleotide sequence ID" value="XM_040831296.1"/>
</dbReference>
<evidence type="ECO:0000313" key="3">
    <source>
        <dbReference type="Proteomes" id="UP000184383"/>
    </source>
</evidence>
<dbReference type="PANTHER" id="PTHR11799:SF30">
    <property type="entry name" value="SERUM PARAOXONASE_ARYLESTERASE 2"/>
    <property type="match status" value="1"/>
</dbReference>
<accession>A0A1L9RF01</accession>
<evidence type="ECO:0008006" key="4">
    <source>
        <dbReference type="Google" id="ProtNLM"/>
    </source>
</evidence>
<gene>
    <name evidence="2" type="ORF">ASPWEDRAFT_174914</name>
</gene>
<dbReference type="PANTHER" id="PTHR11799">
    <property type="entry name" value="PARAOXONASE"/>
    <property type="match status" value="1"/>
</dbReference>
<dbReference type="EMBL" id="KV878214">
    <property type="protein sequence ID" value="OJJ33511.1"/>
    <property type="molecule type" value="Genomic_DNA"/>
</dbReference>
<dbReference type="SUPFAM" id="SSF63829">
    <property type="entry name" value="Calcium-dependent phosphotriesterase"/>
    <property type="match status" value="1"/>
</dbReference>
<name>A0A1L9RF01_ASPWE</name>
<dbReference type="GeneID" id="63747144"/>
<feature type="chain" id="PRO_5013313174" description="SMP-30/Gluconolactonase/LRE-like region domain-containing protein" evidence="1">
    <location>
        <begin position="24"/>
        <end position="391"/>
    </location>
</feature>
<dbReference type="AlphaFoldDB" id="A0A1L9RF01"/>